<evidence type="ECO:0000313" key="3">
    <source>
        <dbReference type="Proteomes" id="UP000078541"/>
    </source>
</evidence>
<gene>
    <name evidence="2" type="ORF">ALC56_09946</name>
</gene>
<protein>
    <recommendedName>
        <fullName evidence="1">Integrase zinc-binding domain-containing protein</fullName>
    </recommendedName>
</protein>
<evidence type="ECO:0000259" key="1">
    <source>
        <dbReference type="Pfam" id="PF17921"/>
    </source>
</evidence>
<organism evidence="2 3">
    <name type="scientific">Trachymyrmex septentrionalis</name>
    <dbReference type="NCBI Taxonomy" id="34720"/>
    <lineage>
        <taxon>Eukaryota</taxon>
        <taxon>Metazoa</taxon>
        <taxon>Ecdysozoa</taxon>
        <taxon>Arthropoda</taxon>
        <taxon>Hexapoda</taxon>
        <taxon>Insecta</taxon>
        <taxon>Pterygota</taxon>
        <taxon>Neoptera</taxon>
        <taxon>Endopterygota</taxon>
        <taxon>Hymenoptera</taxon>
        <taxon>Apocrita</taxon>
        <taxon>Aculeata</taxon>
        <taxon>Formicoidea</taxon>
        <taxon>Formicidae</taxon>
        <taxon>Myrmicinae</taxon>
        <taxon>Trachymyrmex</taxon>
    </lineage>
</organism>
<dbReference type="Proteomes" id="UP000078541">
    <property type="component" value="Unassembled WGS sequence"/>
</dbReference>
<dbReference type="Gene3D" id="1.10.340.70">
    <property type="match status" value="1"/>
</dbReference>
<dbReference type="InterPro" id="IPR041588">
    <property type="entry name" value="Integrase_H2C2"/>
</dbReference>
<dbReference type="AlphaFoldDB" id="A0A195F5U3"/>
<dbReference type="STRING" id="34720.A0A195F5U3"/>
<keyword evidence="3" id="KW-1185">Reference proteome</keyword>
<feature type="domain" description="Integrase zinc-binding" evidence="1">
    <location>
        <begin position="57"/>
        <end position="89"/>
    </location>
</feature>
<dbReference type="EMBL" id="KQ981798">
    <property type="protein sequence ID" value="KYN35746.1"/>
    <property type="molecule type" value="Genomic_DNA"/>
</dbReference>
<reference evidence="2 3" key="1">
    <citation type="submission" date="2016-03" db="EMBL/GenBank/DDBJ databases">
        <title>Trachymyrmex septentrionalis WGS genome.</title>
        <authorList>
            <person name="Nygaard S."/>
            <person name="Hu H."/>
            <person name="Boomsma J."/>
            <person name="Zhang G."/>
        </authorList>
    </citation>
    <scope>NUCLEOTIDE SEQUENCE [LARGE SCALE GENOMIC DNA]</scope>
    <source>
        <strain evidence="2">Tsep2-gDNA-1</strain>
        <tissue evidence="2">Whole body</tissue>
    </source>
</reference>
<dbReference type="Pfam" id="PF17921">
    <property type="entry name" value="Integrase_H2C2"/>
    <property type="match status" value="1"/>
</dbReference>
<proteinExistence type="predicted"/>
<accession>A0A195F5U3</accession>
<name>A0A195F5U3_9HYME</name>
<evidence type="ECO:0000313" key="2">
    <source>
        <dbReference type="EMBL" id="KYN35746.1"/>
    </source>
</evidence>
<sequence>MPVVVTTDELAQEQSVDKELKALLNSNTSLKLRKLHLDKTNRTVYCDISQDDVRPYVPGSLRKAIIETVHSLSHPGVRATINLIAQRFVAWNE</sequence>